<dbReference type="SUPFAM" id="SSF55486">
    <property type="entry name" value="Metalloproteases ('zincins'), catalytic domain"/>
    <property type="match status" value="1"/>
</dbReference>
<dbReference type="Pfam" id="PF01433">
    <property type="entry name" value="Peptidase_M1"/>
    <property type="match status" value="1"/>
</dbReference>
<reference evidence="3" key="2">
    <citation type="journal article" date="2024" name="Antonie Van Leeuwenhoek">
        <title>Roseihalotalea indica gen. nov., sp. nov., a halophilic Bacteroidetes from mesopelagic Southwest Indian Ocean with higher carbohydrate metabolic potential.</title>
        <authorList>
            <person name="Chen B."/>
            <person name="Zhang M."/>
            <person name="Lin D."/>
            <person name="Ye J."/>
            <person name="Tang K."/>
        </authorList>
    </citation>
    <scope>NUCLEOTIDE SEQUENCE</scope>
    <source>
        <strain evidence="3">TK19036</strain>
    </source>
</reference>
<dbReference type="GO" id="GO:0070006">
    <property type="term" value="F:metalloaminopeptidase activity"/>
    <property type="evidence" value="ECO:0007669"/>
    <property type="project" value="TreeGrafter"/>
</dbReference>
<feature type="domain" description="Peptidase M1 membrane alanine aminopeptidase" evidence="2">
    <location>
        <begin position="407"/>
        <end position="563"/>
    </location>
</feature>
<proteinExistence type="predicted"/>
<feature type="compositionally biased region" description="Basic and acidic residues" evidence="1">
    <location>
        <begin position="607"/>
        <end position="616"/>
    </location>
</feature>
<feature type="region of interest" description="Disordered" evidence="1">
    <location>
        <begin position="597"/>
        <end position="617"/>
    </location>
</feature>
<dbReference type="InterPro" id="IPR050344">
    <property type="entry name" value="Peptidase_M1_aminopeptidases"/>
</dbReference>
<organism evidence="3">
    <name type="scientific">Roseihalotalea indica</name>
    <dbReference type="NCBI Taxonomy" id="2867963"/>
    <lineage>
        <taxon>Bacteria</taxon>
        <taxon>Pseudomonadati</taxon>
        <taxon>Bacteroidota</taxon>
        <taxon>Cytophagia</taxon>
        <taxon>Cytophagales</taxon>
        <taxon>Catalimonadaceae</taxon>
        <taxon>Roseihalotalea</taxon>
    </lineage>
</organism>
<dbReference type="Gene3D" id="1.10.390.10">
    <property type="entry name" value="Neutral Protease Domain 2"/>
    <property type="match status" value="1"/>
</dbReference>
<dbReference type="InterPro" id="IPR014782">
    <property type="entry name" value="Peptidase_M1_dom"/>
</dbReference>
<dbReference type="EMBL" id="CP120682">
    <property type="protein sequence ID" value="WKN39578.1"/>
    <property type="molecule type" value="Genomic_DNA"/>
</dbReference>
<dbReference type="CDD" id="cd09604">
    <property type="entry name" value="M1_APN_like"/>
    <property type="match status" value="1"/>
</dbReference>
<evidence type="ECO:0000313" key="3">
    <source>
        <dbReference type="EMBL" id="WKN39578.1"/>
    </source>
</evidence>
<dbReference type="PANTHER" id="PTHR11533">
    <property type="entry name" value="PROTEASE M1 ZINC METALLOPROTEASE"/>
    <property type="match status" value="1"/>
</dbReference>
<name>A0AA49JFR0_9BACT</name>
<protein>
    <submittedName>
        <fullName evidence="3">M1 family metallopeptidase</fullName>
    </submittedName>
</protein>
<dbReference type="AlphaFoldDB" id="A0AA49JFR0"/>
<reference evidence="3" key="1">
    <citation type="journal article" date="2023" name="Comput. Struct. Biotechnol. J.">
        <title>Discovery of a novel marine Bacteroidetes with a rich repertoire of carbohydrate-active enzymes.</title>
        <authorList>
            <person name="Chen B."/>
            <person name="Liu G."/>
            <person name="Chen Q."/>
            <person name="Wang H."/>
            <person name="Liu L."/>
            <person name="Tang K."/>
        </authorList>
    </citation>
    <scope>NUCLEOTIDE SEQUENCE</scope>
    <source>
        <strain evidence="3">TK19036</strain>
    </source>
</reference>
<dbReference type="GO" id="GO:0042277">
    <property type="term" value="F:peptide binding"/>
    <property type="evidence" value="ECO:0007669"/>
    <property type="project" value="TreeGrafter"/>
</dbReference>
<dbReference type="GO" id="GO:0008270">
    <property type="term" value="F:zinc ion binding"/>
    <property type="evidence" value="ECO:0007669"/>
    <property type="project" value="InterPro"/>
</dbReference>
<evidence type="ECO:0000256" key="1">
    <source>
        <dbReference type="SAM" id="MobiDB-lite"/>
    </source>
</evidence>
<dbReference type="GO" id="GO:0005737">
    <property type="term" value="C:cytoplasm"/>
    <property type="evidence" value="ECO:0007669"/>
    <property type="project" value="TreeGrafter"/>
</dbReference>
<sequence length="749" mass="86484">MKYSCLLMIGLIGWLNIPGVAQEHQGKFEQLDPELPTPNEYRSASGAPGYKYWQQQADYKIQVELNDETQSVTGSETITYYNNSPDPLSYLWLQLDQNMRAKDSMTPQVESSSVRDSINARMFQMRVLNEDDFDGGFNIQSVKDAQGKPLQYIINKTMMKVMLPQPLNPGEQLAFSVGWSYNINDRMMDYGRSGYEYFPEDDNYVYTIAQFYPRMAVYDDLNGWQNKQFLGQGEFALTFGNFEVAITVPDDHIIAATGEIQNEKEALTAEQRQRLEKARNTFDKPVMIVTEKEAKENEQTKSTGKKTWKFKADNVRDFAFATSRKFIWDAMAVKLNDKQPLAMSFYPKEGNPLWEKESTKAVKNTLVNYSNHTFDYPYPVAISVHAASIGMEYPMICFNFGRPEPDGSYSDNKKWGMISVIIHEVGHNYFPMIVNSDERQWTWMDEGLNTFLENLTSQEYYPDMPMRFGTPETIGEYMAGDKNFIRPIMTNSEQIVQFGYNAYAKPSAALYVLRNTIMGPELFDAAFKEYAQRWKFKRPGPADFFRTMEDASAVDLDWFWRGWFYTTDYVDVAVDDVKWYRIANPEPGIENTVSATQEDIGQEETSGDDKAEEAKNWPDAPQEFTVTDTDDKYFGEFRNRTNDDEIRRKYGEKNLYEVTFKNEGGLVTPLVVEFTYADGTTEVEQIPAEIWRMNENQVTKVFVKDKEAVKITLDPNRKTADAHIEDNVFPRAAQKSRFDQFKKGSTREE</sequence>
<gene>
    <name evidence="3" type="ORF">K4G66_12835</name>
</gene>
<dbReference type="InterPro" id="IPR027268">
    <property type="entry name" value="Peptidase_M4/M1_CTD_sf"/>
</dbReference>
<accession>A0AA49JFR0</accession>
<dbReference type="GO" id="GO:0016020">
    <property type="term" value="C:membrane"/>
    <property type="evidence" value="ECO:0007669"/>
    <property type="project" value="TreeGrafter"/>
</dbReference>
<dbReference type="GO" id="GO:0043171">
    <property type="term" value="P:peptide catabolic process"/>
    <property type="evidence" value="ECO:0007669"/>
    <property type="project" value="TreeGrafter"/>
</dbReference>
<dbReference type="GO" id="GO:0005615">
    <property type="term" value="C:extracellular space"/>
    <property type="evidence" value="ECO:0007669"/>
    <property type="project" value="TreeGrafter"/>
</dbReference>
<dbReference type="PANTHER" id="PTHR11533:SF174">
    <property type="entry name" value="PUROMYCIN-SENSITIVE AMINOPEPTIDASE-RELATED"/>
    <property type="match status" value="1"/>
</dbReference>
<evidence type="ECO:0000259" key="2">
    <source>
        <dbReference type="Pfam" id="PF01433"/>
    </source>
</evidence>